<dbReference type="CDD" id="cd22152">
    <property type="entry name" value="F-box_AtAFR-like"/>
    <property type="match status" value="1"/>
</dbReference>
<evidence type="ECO:0000313" key="5">
    <source>
        <dbReference type="Proteomes" id="UP001152484"/>
    </source>
</evidence>
<feature type="compositionally biased region" description="Polar residues" evidence="3">
    <location>
        <begin position="70"/>
        <end position="80"/>
    </location>
</feature>
<evidence type="ECO:0000256" key="3">
    <source>
        <dbReference type="SAM" id="MobiDB-lite"/>
    </source>
</evidence>
<dbReference type="PANTHER" id="PTHR46122:SF2">
    <property type="entry name" value="F-BOX_KELCH-REPEAT PROTEIN SKIP11"/>
    <property type="match status" value="1"/>
</dbReference>
<dbReference type="PANTHER" id="PTHR46122">
    <property type="entry name" value="GALACTOSE OXIDASE/KELCH REPEAT PROTEIN-RELATED"/>
    <property type="match status" value="1"/>
</dbReference>
<dbReference type="InterPro" id="IPR015915">
    <property type="entry name" value="Kelch-typ_b-propeller"/>
</dbReference>
<comment type="caution">
    <text evidence="4">The sequence shown here is derived from an EMBL/GenBank/DDBJ whole genome shotgun (WGS) entry which is preliminary data.</text>
</comment>
<dbReference type="EMBL" id="CAMAPE010000030">
    <property type="protein sequence ID" value="CAH9092961.1"/>
    <property type="molecule type" value="Genomic_DNA"/>
</dbReference>
<keyword evidence="2" id="KW-0677">Repeat</keyword>
<dbReference type="SUPFAM" id="SSF117281">
    <property type="entry name" value="Kelch motif"/>
    <property type="match status" value="1"/>
</dbReference>
<keyword evidence="5" id="KW-1185">Reference proteome</keyword>
<keyword evidence="1" id="KW-0880">Kelch repeat</keyword>
<dbReference type="InterPro" id="IPR052439">
    <property type="entry name" value="F-box/Kelch-repeat"/>
</dbReference>
<dbReference type="OrthoDB" id="191037at2759"/>
<dbReference type="Proteomes" id="UP001152484">
    <property type="component" value="Unassembled WGS sequence"/>
</dbReference>
<evidence type="ECO:0000256" key="1">
    <source>
        <dbReference type="ARBA" id="ARBA00022441"/>
    </source>
</evidence>
<evidence type="ECO:0000256" key="2">
    <source>
        <dbReference type="ARBA" id="ARBA00022737"/>
    </source>
</evidence>
<reference evidence="4" key="1">
    <citation type="submission" date="2022-07" db="EMBL/GenBank/DDBJ databases">
        <authorList>
            <person name="Macas J."/>
            <person name="Novak P."/>
            <person name="Neumann P."/>
        </authorList>
    </citation>
    <scope>NUCLEOTIDE SEQUENCE</scope>
</reference>
<feature type="compositionally biased region" description="Low complexity" evidence="3">
    <location>
        <begin position="60"/>
        <end position="69"/>
    </location>
</feature>
<dbReference type="Gene3D" id="2.120.10.80">
    <property type="entry name" value="Kelch-type beta propeller"/>
    <property type="match status" value="1"/>
</dbReference>
<proteinExistence type="predicted"/>
<dbReference type="FunFam" id="2.120.10.80:FF:000007">
    <property type="entry name" value="F-box/kelch-repeat protein SKIP11"/>
    <property type="match status" value="1"/>
</dbReference>
<feature type="compositionally biased region" description="Basic and acidic residues" evidence="3">
    <location>
        <begin position="33"/>
        <end position="46"/>
    </location>
</feature>
<feature type="region of interest" description="Disordered" evidence="3">
    <location>
        <begin position="32"/>
        <end position="80"/>
    </location>
</feature>
<organism evidence="4 5">
    <name type="scientific">Cuscuta europaea</name>
    <name type="common">European dodder</name>
    <dbReference type="NCBI Taxonomy" id="41803"/>
    <lineage>
        <taxon>Eukaryota</taxon>
        <taxon>Viridiplantae</taxon>
        <taxon>Streptophyta</taxon>
        <taxon>Embryophyta</taxon>
        <taxon>Tracheophyta</taxon>
        <taxon>Spermatophyta</taxon>
        <taxon>Magnoliopsida</taxon>
        <taxon>eudicotyledons</taxon>
        <taxon>Gunneridae</taxon>
        <taxon>Pentapetalae</taxon>
        <taxon>asterids</taxon>
        <taxon>lamiids</taxon>
        <taxon>Solanales</taxon>
        <taxon>Convolvulaceae</taxon>
        <taxon>Cuscuteae</taxon>
        <taxon>Cuscuta</taxon>
        <taxon>Cuscuta subgen. Cuscuta</taxon>
    </lineage>
</organism>
<sequence length="434" mass="48059">MLEEQSCLVPRNYGRERGKTCMNYQIDMNGGKRPLEEDYKEKELAPRKFPRQSGNKVDTDLTLGGTLSSQSSRAGHQLSSEDTSLIPGIGRDNAISCLIRCSRSDYGSLSAVNRSFRSLIRSGEIYKLRRMNSVVEHWVYFSCNLQEWEAFDPNRLRWMRLPTMNSNECFLFSDKESLAVGTELLVFGKELMSQVIYRYSLLTNSWSSGVQMKEPRCLFGSASQDGIAVFAGGCDSQGKIMSTAELYNSETGTWTLLPNMNKARKMCSGVLMDGKFYVLGGVGGPESKLLTCGEEYDFEKRTWTEIPNMSPVRAAAVRENGLPATAEAPPLLAVVKNQLYAANSADMEVRRYDKGSGVWVTVGNLPERANSMNGWGLAFKACGDRLLVIGGPRTVGQGYIEVNSWVPSEGPPQWNVLGRKVSGSFVYNCAVMGC</sequence>
<gene>
    <name evidence="4" type="ORF">CEURO_LOCUS12160</name>
</gene>
<dbReference type="SMART" id="SM00612">
    <property type="entry name" value="Kelch"/>
    <property type="match status" value="3"/>
</dbReference>
<protein>
    <submittedName>
        <fullName evidence="4">Uncharacterized protein</fullName>
    </submittedName>
</protein>
<dbReference type="InterPro" id="IPR006652">
    <property type="entry name" value="Kelch_1"/>
</dbReference>
<evidence type="ECO:0000313" key="4">
    <source>
        <dbReference type="EMBL" id="CAH9092961.1"/>
    </source>
</evidence>
<accession>A0A9P1EAQ4</accession>
<name>A0A9P1EAQ4_CUSEU</name>
<dbReference type="GO" id="GO:0005634">
    <property type="term" value="C:nucleus"/>
    <property type="evidence" value="ECO:0007669"/>
    <property type="project" value="TreeGrafter"/>
</dbReference>
<dbReference type="Pfam" id="PF01344">
    <property type="entry name" value="Kelch_1"/>
    <property type="match status" value="2"/>
</dbReference>
<dbReference type="AlphaFoldDB" id="A0A9P1EAQ4"/>